<evidence type="ECO:0000256" key="4">
    <source>
        <dbReference type="PROSITE-ProRule" id="PRU00325"/>
    </source>
</evidence>
<keyword evidence="1" id="KW-0479">Metal-binding</keyword>
<gene>
    <name evidence="6" type="ORF">Ahy_B03g065444</name>
</gene>
<dbReference type="EMBL" id="SDMP01000013">
    <property type="protein sequence ID" value="RYR20337.1"/>
    <property type="molecule type" value="Genomic_DNA"/>
</dbReference>
<name>A0A445A1N2_ARAHY</name>
<evidence type="ECO:0000313" key="7">
    <source>
        <dbReference type="Proteomes" id="UP000289738"/>
    </source>
</evidence>
<proteinExistence type="predicted"/>
<evidence type="ECO:0000256" key="1">
    <source>
        <dbReference type="ARBA" id="ARBA00022723"/>
    </source>
</evidence>
<dbReference type="Pfam" id="PF04434">
    <property type="entry name" value="SWIM"/>
    <property type="match status" value="1"/>
</dbReference>
<keyword evidence="3" id="KW-0862">Zinc</keyword>
<reference evidence="6 7" key="1">
    <citation type="submission" date="2019-01" db="EMBL/GenBank/DDBJ databases">
        <title>Sequencing of cultivated peanut Arachis hypogaea provides insights into genome evolution and oil improvement.</title>
        <authorList>
            <person name="Chen X."/>
        </authorList>
    </citation>
    <scope>NUCLEOTIDE SEQUENCE [LARGE SCALE GENOMIC DNA]</scope>
    <source>
        <strain evidence="7">cv. Fuhuasheng</strain>
        <tissue evidence="6">Leaves</tissue>
    </source>
</reference>
<accession>A0A445A1N2</accession>
<evidence type="ECO:0000259" key="5">
    <source>
        <dbReference type="PROSITE" id="PS50966"/>
    </source>
</evidence>
<evidence type="ECO:0000313" key="6">
    <source>
        <dbReference type="EMBL" id="RYR20337.1"/>
    </source>
</evidence>
<sequence>MRVTHCDRRASIFVIEELKPFEGWFQGSFRVRLTARMCDCGLFQSLNFPCHHALAACAIANEALWPEWYGTWLHPNPLMRKKATGRPVSIRFRNFYTGKSGILGEVVPTDPRTKLRWLFPF</sequence>
<dbReference type="Proteomes" id="UP000289738">
    <property type="component" value="Chromosome B03"/>
</dbReference>
<dbReference type="InterPro" id="IPR006564">
    <property type="entry name" value="Znf_PMZ"/>
</dbReference>
<dbReference type="PROSITE" id="PS50966">
    <property type="entry name" value="ZF_SWIM"/>
    <property type="match status" value="1"/>
</dbReference>
<feature type="domain" description="SWIM-type" evidence="5">
    <location>
        <begin position="29"/>
        <end position="61"/>
    </location>
</feature>
<dbReference type="AlphaFoldDB" id="A0A445A1N2"/>
<organism evidence="6 7">
    <name type="scientific">Arachis hypogaea</name>
    <name type="common">Peanut</name>
    <dbReference type="NCBI Taxonomy" id="3818"/>
    <lineage>
        <taxon>Eukaryota</taxon>
        <taxon>Viridiplantae</taxon>
        <taxon>Streptophyta</taxon>
        <taxon>Embryophyta</taxon>
        <taxon>Tracheophyta</taxon>
        <taxon>Spermatophyta</taxon>
        <taxon>Magnoliopsida</taxon>
        <taxon>eudicotyledons</taxon>
        <taxon>Gunneridae</taxon>
        <taxon>Pentapetalae</taxon>
        <taxon>rosids</taxon>
        <taxon>fabids</taxon>
        <taxon>Fabales</taxon>
        <taxon>Fabaceae</taxon>
        <taxon>Papilionoideae</taxon>
        <taxon>50 kb inversion clade</taxon>
        <taxon>dalbergioids sensu lato</taxon>
        <taxon>Dalbergieae</taxon>
        <taxon>Pterocarpus clade</taxon>
        <taxon>Arachis</taxon>
    </lineage>
</organism>
<dbReference type="InterPro" id="IPR007527">
    <property type="entry name" value="Znf_SWIM"/>
</dbReference>
<protein>
    <recommendedName>
        <fullName evidence="5">SWIM-type domain-containing protein</fullName>
    </recommendedName>
</protein>
<dbReference type="GO" id="GO:0008270">
    <property type="term" value="F:zinc ion binding"/>
    <property type="evidence" value="ECO:0007669"/>
    <property type="project" value="UniProtKB-KW"/>
</dbReference>
<keyword evidence="2 4" id="KW-0863">Zinc-finger</keyword>
<evidence type="ECO:0000256" key="3">
    <source>
        <dbReference type="ARBA" id="ARBA00022833"/>
    </source>
</evidence>
<comment type="caution">
    <text evidence="6">The sequence shown here is derived from an EMBL/GenBank/DDBJ whole genome shotgun (WGS) entry which is preliminary data.</text>
</comment>
<keyword evidence="7" id="KW-1185">Reference proteome</keyword>
<evidence type="ECO:0000256" key="2">
    <source>
        <dbReference type="ARBA" id="ARBA00022771"/>
    </source>
</evidence>
<dbReference type="SMART" id="SM00575">
    <property type="entry name" value="ZnF_PMZ"/>
    <property type="match status" value="1"/>
</dbReference>